<accession>A0A844G980</accession>
<organism evidence="1 2">
    <name type="scientific">Paludibacterium denitrificans</name>
    <dbReference type="NCBI Taxonomy" id="2675226"/>
    <lineage>
        <taxon>Bacteria</taxon>
        <taxon>Pseudomonadati</taxon>
        <taxon>Pseudomonadota</taxon>
        <taxon>Betaproteobacteria</taxon>
        <taxon>Neisseriales</taxon>
        <taxon>Chromobacteriaceae</taxon>
        <taxon>Paludibacterium</taxon>
    </lineage>
</organism>
<proteinExistence type="predicted"/>
<dbReference type="Proteomes" id="UP000446658">
    <property type="component" value="Unassembled WGS sequence"/>
</dbReference>
<protein>
    <submittedName>
        <fullName evidence="1">Uncharacterized protein</fullName>
    </submittedName>
</protein>
<reference evidence="1 2" key="1">
    <citation type="submission" date="2019-11" db="EMBL/GenBank/DDBJ databases">
        <title>Draft genome sequence of Paludibacterium sp. dN18-1.</title>
        <authorList>
            <person name="Im W.-T."/>
        </authorList>
    </citation>
    <scope>NUCLEOTIDE SEQUENCE [LARGE SCALE GENOMIC DNA]</scope>
    <source>
        <strain evidence="2">dN 18-1</strain>
    </source>
</reference>
<dbReference type="RefSeq" id="WP_230368714.1">
    <property type="nucleotide sequence ID" value="NZ_WLYX01000001.1"/>
</dbReference>
<sequence length="93" mass="10686">MWFVLVLLLVVVAAAGGWWVYAGRPDPAQLRERLQQQLSQFDGQQWLNRLTGWVRLPPRLQTFPLGADLLKRLDRLLGTDESEPIEPMLSHLP</sequence>
<gene>
    <name evidence="1" type="ORF">GKE73_00645</name>
</gene>
<dbReference type="AlphaFoldDB" id="A0A844G980"/>
<evidence type="ECO:0000313" key="1">
    <source>
        <dbReference type="EMBL" id="MTD32342.1"/>
    </source>
</evidence>
<comment type="caution">
    <text evidence="1">The sequence shown here is derived from an EMBL/GenBank/DDBJ whole genome shotgun (WGS) entry which is preliminary data.</text>
</comment>
<evidence type="ECO:0000313" key="2">
    <source>
        <dbReference type="Proteomes" id="UP000446658"/>
    </source>
</evidence>
<keyword evidence="2" id="KW-1185">Reference proteome</keyword>
<name>A0A844G980_9NEIS</name>
<dbReference type="EMBL" id="WLYX01000001">
    <property type="protein sequence ID" value="MTD32342.1"/>
    <property type="molecule type" value="Genomic_DNA"/>
</dbReference>